<dbReference type="AlphaFoldDB" id="A0A645C6M0"/>
<sequence length="263" mass="30106">MNSLTLFEQGLVPLYQTDTGEYVVNGRELWEGLQSKRQFADWVKSRLLDCEAAENEDFDTLSQNCENGGKRIEYIIKLDTAKEMAMLERNEIGKQVRKYFIAVEKRSKQNAVDVSALNPEMQMFKLIFDSVAQTQLAQKQQQQAIENMDKRLDGIRDVVALNPNDWRKDTTALINKIALRAGGYEHLNVIREESYKILDERFGVSLSIRLTNLKKNMALNGVCKSKMDKLNKLDAIANDKKLIEGYISIVKEMSIKYGLDKAI</sequence>
<evidence type="ECO:0000259" key="1">
    <source>
        <dbReference type="Pfam" id="PF08346"/>
    </source>
</evidence>
<comment type="caution">
    <text evidence="2">The sequence shown here is derived from an EMBL/GenBank/DDBJ whole genome shotgun (WGS) entry which is preliminary data.</text>
</comment>
<organism evidence="2">
    <name type="scientific">bioreactor metagenome</name>
    <dbReference type="NCBI Taxonomy" id="1076179"/>
    <lineage>
        <taxon>unclassified sequences</taxon>
        <taxon>metagenomes</taxon>
        <taxon>ecological metagenomes</taxon>
    </lineage>
</organism>
<reference evidence="2" key="1">
    <citation type="submission" date="2019-08" db="EMBL/GenBank/DDBJ databases">
        <authorList>
            <person name="Kucharzyk K."/>
            <person name="Murdoch R.W."/>
            <person name="Higgins S."/>
            <person name="Loffler F."/>
        </authorList>
    </citation>
    <scope>NUCLEOTIDE SEQUENCE</scope>
</reference>
<name>A0A645C6M0_9ZZZZ</name>
<dbReference type="InterPro" id="IPR013557">
    <property type="entry name" value="AntA/B_antirep"/>
</dbReference>
<protein>
    <recommendedName>
        <fullName evidence="1">AntA/AntB antirepressor domain-containing protein</fullName>
    </recommendedName>
</protein>
<evidence type="ECO:0000313" key="2">
    <source>
        <dbReference type="EMBL" id="MPM69594.1"/>
    </source>
</evidence>
<gene>
    <name evidence="2" type="ORF">SDC9_116542</name>
</gene>
<feature type="domain" description="AntA/AntB antirepressor" evidence="1">
    <location>
        <begin position="24"/>
        <end position="90"/>
    </location>
</feature>
<accession>A0A645C6M0</accession>
<dbReference type="Pfam" id="PF08346">
    <property type="entry name" value="AntA"/>
    <property type="match status" value="1"/>
</dbReference>
<dbReference type="PANTHER" id="PTHR36180">
    <property type="entry name" value="DNA-BINDING PROTEIN-RELATED-RELATED"/>
    <property type="match status" value="1"/>
</dbReference>
<proteinExistence type="predicted"/>
<dbReference type="EMBL" id="VSSQ01022968">
    <property type="protein sequence ID" value="MPM69594.1"/>
    <property type="molecule type" value="Genomic_DNA"/>
</dbReference>
<dbReference type="PANTHER" id="PTHR36180:SF1">
    <property type="entry name" value="ANTA_ANTB ANTIREPRESSOR DOMAIN-CONTAINING PROTEIN"/>
    <property type="match status" value="1"/>
</dbReference>